<proteinExistence type="predicted"/>
<keyword evidence="2" id="KW-1185">Reference proteome</keyword>
<protein>
    <submittedName>
        <fullName evidence="1">Uncharacterized protein</fullName>
    </submittedName>
</protein>
<evidence type="ECO:0000313" key="2">
    <source>
        <dbReference type="Proteomes" id="UP001228690"/>
    </source>
</evidence>
<dbReference type="RefSeq" id="WP_326928546.1">
    <property type="nucleotide sequence ID" value="NZ_CP123443.1"/>
</dbReference>
<dbReference type="EMBL" id="CP123443">
    <property type="protein sequence ID" value="WGK70335.1"/>
    <property type="molecule type" value="Genomic_DNA"/>
</dbReference>
<reference evidence="1 2" key="1">
    <citation type="submission" date="2023-04" db="EMBL/GenBank/DDBJ databases">
        <title>Spirochaete genome identified in red abalone sample constitutes a novel genus.</title>
        <authorList>
            <person name="Sharma S.P."/>
            <person name="Purcell C.M."/>
            <person name="Hyde J.R."/>
            <person name="Severin A.J."/>
        </authorList>
    </citation>
    <scope>NUCLEOTIDE SEQUENCE [LARGE SCALE GENOMIC DNA]</scope>
    <source>
        <strain evidence="1 2">SP-2023</strain>
    </source>
</reference>
<evidence type="ECO:0000313" key="1">
    <source>
        <dbReference type="EMBL" id="WGK70335.1"/>
    </source>
</evidence>
<organism evidence="1 2">
    <name type="scientific">Candidatus Haliotispira prima</name>
    <dbReference type="NCBI Taxonomy" id="3034016"/>
    <lineage>
        <taxon>Bacteria</taxon>
        <taxon>Pseudomonadati</taxon>
        <taxon>Spirochaetota</taxon>
        <taxon>Spirochaetia</taxon>
        <taxon>Spirochaetales</taxon>
        <taxon>Spirochaetaceae</taxon>
        <taxon>Candidatus Haliotispira</taxon>
    </lineage>
</organism>
<accession>A0ABY8MLR7</accession>
<dbReference type="Proteomes" id="UP001228690">
    <property type="component" value="Chromosome"/>
</dbReference>
<sequence length="66" mass="8284">MTRRDRTIEDRIIPHGYWETKDDKDSLLHEMIKKREAGYKFFNIIFEDTYNLILYQDEKQVFEHRF</sequence>
<name>A0ABY8MLR7_9SPIO</name>
<gene>
    <name evidence="1" type="ORF">P0082_05600</name>
</gene>